<reference evidence="1" key="1">
    <citation type="submission" date="2018-02" db="EMBL/GenBank/DDBJ databases">
        <authorList>
            <person name="Cohen D.B."/>
            <person name="Kent A.D."/>
        </authorList>
    </citation>
    <scope>NUCLEOTIDE SEQUENCE</scope>
</reference>
<name>A0A2N9FR29_FAGSY</name>
<dbReference type="AlphaFoldDB" id="A0A2N9FR29"/>
<dbReference type="PANTHER" id="PTHR36617:SF15">
    <property type="entry name" value="REVERSE TRANSCRIPTASE ZINC-BINDING DOMAIN-CONTAINING PROTEIN"/>
    <property type="match status" value="1"/>
</dbReference>
<proteinExistence type="predicted"/>
<evidence type="ECO:0000313" key="1">
    <source>
        <dbReference type="EMBL" id="SPC89550.1"/>
    </source>
</evidence>
<gene>
    <name evidence="1" type="ORF">FSB_LOCUS17432</name>
</gene>
<protein>
    <recommendedName>
        <fullName evidence="2">Reverse transcriptase zinc-binding domain-containing protein</fullName>
    </recommendedName>
</protein>
<organism evidence="1">
    <name type="scientific">Fagus sylvatica</name>
    <name type="common">Beechnut</name>
    <dbReference type="NCBI Taxonomy" id="28930"/>
    <lineage>
        <taxon>Eukaryota</taxon>
        <taxon>Viridiplantae</taxon>
        <taxon>Streptophyta</taxon>
        <taxon>Embryophyta</taxon>
        <taxon>Tracheophyta</taxon>
        <taxon>Spermatophyta</taxon>
        <taxon>Magnoliopsida</taxon>
        <taxon>eudicotyledons</taxon>
        <taxon>Gunneridae</taxon>
        <taxon>Pentapetalae</taxon>
        <taxon>rosids</taxon>
        <taxon>fabids</taxon>
        <taxon>Fagales</taxon>
        <taxon>Fagaceae</taxon>
        <taxon>Fagus</taxon>
    </lineage>
</organism>
<evidence type="ECO:0008006" key="2">
    <source>
        <dbReference type="Google" id="ProtNLM"/>
    </source>
</evidence>
<sequence>MGWDGFATHVDFDIGLGNQVLFWHDSWCLERPLKEDFPELFGCSLNQNATIESVLVPRGLGHLQDWNVIFRRGFNDWQLDQVLIPTPSNMLFILLQKRASLGRVYGESRLLEGMLSLFGLRPRVGSLVVTT</sequence>
<accession>A0A2N9FR29</accession>
<dbReference type="EMBL" id="OIVN01001077">
    <property type="protein sequence ID" value="SPC89550.1"/>
    <property type="molecule type" value="Genomic_DNA"/>
</dbReference>
<dbReference type="PANTHER" id="PTHR36617">
    <property type="entry name" value="PROTEIN, PUTATIVE-RELATED"/>
    <property type="match status" value="1"/>
</dbReference>